<keyword evidence="3" id="KW-1185">Reference proteome</keyword>
<dbReference type="InterPro" id="IPR003959">
    <property type="entry name" value="ATPase_AAA_core"/>
</dbReference>
<protein>
    <submittedName>
        <fullName evidence="2">ATP-binding protein</fullName>
    </submittedName>
</protein>
<dbReference type="InterPro" id="IPR051396">
    <property type="entry name" value="Bact_Antivir_Def_Nuclease"/>
</dbReference>
<dbReference type="Proteomes" id="UP000831460">
    <property type="component" value="Chromosome"/>
</dbReference>
<dbReference type="Pfam" id="PF13304">
    <property type="entry name" value="AAA_21"/>
    <property type="match status" value="1"/>
</dbReference>
<evidence type="ECO:0000259" key="1">
    <source>
        <dbReference type="Pfam" id="PF13304"/>
    </source>
</evidence>
<dbReference type="PANTHER" id="PTHR43581">
    <property type="entry name" value="ATP/GTP PHOSPHATASE"/>
    <property type="match status" value="1"/>
</dbReference>
<reference evidence="2 3" key="1">
    <citation type="submission" date="2022-03" db="EMBL/GenBank/DDBJ databases">
        <title>Chryseobacterium sp. isolated from particulate matters in swine house.</title>
        <authorList>
            <person name="Won M."/>
            <person name="Kim S.-J."/>
            <person name="Kwon S.-W."/>
        </authorList>
    </citation>
    <scope>NUCLEOTIDE SEQUENCE [LARGE SCALE GENOMIC DNA]</scope>
    <source>
        <strain evidence="2 3">SC2-2</strain>
    </source>
</reference>
<keyword evidence="2" id="KW-0547">Nucleotide-binding</keyword>
<dbReference type="PANTHER" id="PTHR43581:SF4">
    <property type="entry name" value="ATP_GTP PHOSPHATASE"/>
    <property type="match status" value="1"/>
</dbReference>
<accession>A0ABY4BW74</accession>
<evidence type="ECO:0000313" key="2">
    <source>
        <dbReference type="EMBL" id="UOE42121.1"/>
    </source>
</evidence>
<name>A0ABY4BW74_9FLAO</name>
<feature type="domain" description="ATPase AAA-type core" evidence="1">
    <location>
        <begin position="220"/>
        <end position="369"/>
    </location>
</feature>
<keyword evidence="2" id="KW-0067">ATP-binding</keyword>
<dbReference type="EMBL" id="CP094532">
    <property type="protein sequence ID" value="UOE42121.1"/>
    <property type="molecule type" value="Genomic_DNA"/>
</dbReference>
<gene>
    <name evidence="2" type="ORF">MTP09_05660</name>
</gene>
<proteinExistence type="predicted"/>
<dbReference type="GO" id="GO:0005524">
    <property type="term" value="F:ATP binding"/>
    <property type="evidence" value="ECO:0007669"/>
    <property type="project" value="UniProtKB-KW"/>
</dbReference>
<sequence length="436" mass="50557">MEIVRIKFGGFSNVENVELDFNKINTLVALNNYGKSNIIKGIQFGIDFIKNQSKTKAKMMAFKPFIPYNKNIDDKPFKFEIEINYSEKFSIVYSYSFDWIKNDKDKGKRILEESLKVKNLEEDSKYSTFLKRGLNKANYLPSKTGRCDREIKIDKDELVINKLESFDDLFYYSIIKVVNDLNIASVDTLQNPDDLFKKIRIQNNENLIVKNDYSLSMNEAANSAYFIYSLSKKKPQFFELFKDAVMTLLPSLEDFEPVEIDLKEKFSFNNDEDKLKLPLDFPEKIYDIRVKEKNNNQQTSITSLSSGSQKIFYVVSIAIAAEINRVPLITYEELENSIHPGLLQKLLIILDNLLEHSKILLSSHSPYLIQYLDFSNIKIGTPNDKGLATFKQLKKTKFNKLLSLAEDENISVGDLIFEKMIECESYDNEFFNEMCS</sequence>
<evidence type="ECO:0000313" key="3">
    <source>
        <dbReference type="Proteomes" id="UP000831460"/>
    </source>
</evidence>
<organism evidence="2 3">
    <name type="scientific">Chryseobacterium suipulveris</name>
    <dbReference type="NCBI Taxonomy" id="2929800"/>
    <lineage>
        <taxon>Bacteria</taxon>
        <taxon>Pseudomonadati</taxon>
        <taxon>Bacteroidota</taxon>
        <taxon>Flavobacteriia</taxon>
        <taxon>Flavobacteriales</taxon>
        <taxon>Weeksellaceae</taxon>
        <taxon>Chryseobacterium group</taxon>
        <taxon>Chryseobacterium</taxon>
    </lineage>
</organism>
<dbReference type="SUPFAM" id="SSF52540">
    <property type="entry name" value="P-loop containing nucleoside triphosphate hydrolases"/>
    <property type="match status" value="1"/>
</dbReference>
<dbReference type="InterPro" id="IPR027417">
    <property type="entry name" value="P-loop_NTPase"/>
</dbReference>
<dbReference type="Gene3D" id="3.40.50.300">
    <property type="entry name" value="P-loop containing nucleotide triphosphate hydrolases"/>
    <property type="match status" value="2"/>
</dbReference>
<dbReference type="RefSeq" id="WP_243551066.1">
    <property type="nucleotide sequence ID" value="NZ_CP094532.1"/>
</dbReference>